<name>A0A177V8L2_9BASI</name>
<dbReference type="EMBL" id="LWDD02000488">
    <property type="protein sequence ID" value="KAE8260084.1"/>
    <property type="molecule type" value="Genomic_DNA"/>
</dbReference>
<feature type="compositionally biased region" description="Basic residues" evidence="1">
    <location>
        <begin position="118"/>
        <end position="127"/>
    </location>
</feature>
<reference evidence="2" key="2">
    <citation type="journal article" date="2019" name="IMA Fungus">
        <title>Genome sequencing and comparison of five Tilletia species to identify candidate genes for the detection of regulated species infecting wheat.</title>
        <authorList>
            <person name="Nguyen H.D.T."/>
            <person name="Sultana T."/>
            <person name="Kesanakurti P."/>
            <person name="Hambleton S."/>
        </authorList>
    </citation>
    <scope>NUCLEOTIDE SEQUENCE</scope>
    <source>
        <strain evidence="2">DAOMC 238032</strain>
    </source>
</reference>
<dbReference type="AlphaFoldDB" id="A0A177V8L2"/>
<gene>
    <name evidence="2" type="ORF">A4X03_0g3918</name>
</gene>
<feature type="region of interest" description="Disordered" evidence="1">
    <location>
        <begin position="143"/>
        <end position="164"/>
    </location>
</feature>
<comment type="caution">
    <text evidence="2">The sequence shown here is derived from an EMBL/GenBank/DDBJ whole genome shotgun (WGS) entry which is preliminary data.</text>
</comment>
<accession>A0A177V8L2</accession>
<sequence>MVRARCAKLDGLTFALTSPEAFVRELLFAPITLPSFVPPGSAPKTPLHVSQDQLARLGTLLTNQLKLDDSSSSSGSIANRNKNKHSSARNIKDVIRTTYNKKKEEKGSRLSFSEPYRRVKKQTRSGTRRSMLLMTAIHNASRTLEQSTVQMRNPNHPLGSSRRA</sequence>
<evidence type="ECO:0000313" key="2">
    <source>
        <dbReference type="EMBL" id="KAE8260084.1"/>
    </source>
</evidence>
<evidence type="ECO:0000256" key="1">
    <source>
        <dbReference type="SAM" id="MobiDB-lite"/>
    </source>
</evidence>
<organism evidence="2 3">
    <name type="scientific">Tilletia caries</name>
    <name type="common">wheat bunt fungus</name>
    <dbReference type="NCBI Taxonomy" id="13290"/>
    <lineage>
        <taxon>Eukaryota</taxon>
        <taxon>Fungi</taxon>
        <taxon>Dikarya</taxon>
        <taxon>Basidiomycota</taxon>
        <taxon>Ustilaginomycotina</taxon>
        <taxon>Exobasidiomycetes</taxon>
        <taxon>Tilletiales</taxon>
        <taxon>Tilletiaceae</taxon>
        <taxon>Tilletia</taxon>
    </lineage>
</organism>
<feature type="compositionally biased region" description="Polar residues" evidence="1">
    <location>
        <begin position="143"/>
        <end position="153"/>
    </location>
</feature>
<proteinExistence type="predicted"/>
<protein>
    <submittedName>
        <fullName evidence="2">Uncharacterized protein</fullName>
    </submittedName>
</protein>
<dbReference type="Proteomes" id="UP000077671">
    <property type="component" value="Unassembled WGS sequence"/>
</dbReference>
<feature type="compositionally biased region" description="Basic and acidic residues" evidence="1">
    <location>
        <begin position="90"/>
        <end position="108"/>
    </location>
</feature>
<evidence type="ECO:0000313" key="3">
    <source>
        <dbReference type="Proteomes" id="UP000077671"/>
    </source>
</evidence>
<feature type="region of interest" description="Disordered" evidence="1">
    <location>
        <begin position="67"/>
        <end position="128"/>
    </location>
</feature>
<reference evidence="2" key="1">
    <citation type="submission" date="2016-04" db="EMBL/GenBank/DDBJ databases">
        <authorList>
            <person name="Nguyen H.D."/>
            <person name="Kesanakurti P."/>
            <person name="Cullis J."/>
            <person name="Levesque C.A."/>
            <person name="Hambleton S."/>
        </authorList>
    </citation>
    <scope>NUCLEOTIDE SEQUENCE</scope>
    <source>
        <strain evidence="2">DAOMC 238032</strain>
    </source>
</reference>